<dbReference type="EMBL" id="DVHA01000182">
    <property type="protein sequence ID" value="HIR61045.1"/>
    <property type="molecule type" value="Genomic_DNA"/>
</dbReference>
<evidence type="ECO:0000256" key="5">
    <source>
        <dbReference type="ARBA" id="ARBA00023163"/>
    </source>
</evidence>
<comment type="similarity">
    <text evidence="1">Belongs to the sigma-70 factor family. ECF subfamily.</text>
</comment>
<accession>A0A9D1J520</accession>
<dbReference type="GO" id="GO:0016987">
    <property type="term" value="F:sigma factor activity"/>
    <property type="evidence" value="ECO:0007669"/>
    <property type="project" value="UniProtKB-KW"/>
</dbReference>
<feature type="domain" description="RNA polymerase sigma factor 70 region 4 type 2" evidence="7">
    <location>
        <begin position="116"/>
        <end position="166"/>
    </location>
</feature>
<evidence type="ECO:0000256" key="2">
    <source>
        <dbReference type="ARBA" id="ARBA00023015"/>
    </source>
</evidence>
<dbReference type="SUPFAM" id="SSF88946">
    <property type="entry name" value="Sigma2 domain of RNA polymerase sigma factors"/>
    <property type="match status" value="1"/>
</dbReference>
<proteinExistence type="inferred from homology"/>
<dbReference type="InterPro" id="IPR013249">
    <property type="entry name" value="RNA_pol_sigma70_r4_t2"/>
</dbReference>
<dbReference type="GO" id="GO:0003677">
    <property type="term" value="F:DNA binding"/>
    <property type="evidence" value="ECO:0007669"/>
    <property type="project" value="UniProtKB-KW"/>
</dbReference>
<dbReference type="PANTHER" id="PTHR43133">
    <property type="entry name" value="RNA POLYMERASE ECF-TYPE SIGMA FACTO"/>
    <property type="match status" value="1"/>
</dbReference>
<dbReference type="Gene3D" id="1.10.1740.10">
    <property type="match status" value="1"/>
</dbReference>
<gene>
    <name evidence="8" type="ORF">IAB37_05670</name>
</gene>
<dbReference type="InterPro" id="IPR007627">
    <property type="entry name" value="RNA_pol_sigma70_r2"/>
</dbReference>
<keyword evidence="5" id="KW-0804">Transcription</keyword>
<dbReference type="InterPro" id="IPR013325">
    <property type="entry name" value="RNA_pol_sigma_r2"/>
</dbReference>
<protein>
    <submittedName>
        <fullName evidence="8">Sigma-70 family RNA polymerase sigma factor</fullName>
    </submittedName>
</protein>
<dbReference type="AlphaFoldDB" id="A0A9D1J520"/>
<dbReference type="Proteomes" id="UP000824241">
    <property type="component" value="Unassembled WGS sequence"/>
</dbReference>
<reference evidence="8" key="1">
    <citation type="submission" date="2020-10" db="EMBL/GenBank/DDBJ databases">
        <authorList>
            <person name="Gilroy R."/>
        </authorList>
    </citation>
    <scope>NUCLEOTIDE SEQUENCE</scope>
    <source>
        <strain evidence="8">CHK189-12415</strain>
    </source>
</reference>
<reference evidence="8" key="2">
    <citation type="journal article" date="2021" name="PeerJ">
        <title>Extensive microbial diversity within the chicken gut microbiome revealed by metagenomics and culture.</title>
        <authorList>
            <person name="Gilroy R."/>
            <person name="Ravi A."/>
            <person name="Getino M."/>
            <person name="Pursley I."/>
            <person name="Horton D.L."/>
            <person name="Alikhan N.F."/>
            <person name="Baker D."/>
            <person name="Gharbi K."/>
            <person name="Hall N."/>
            <person name="Watson M."/>
            <person name="Adriaenssens E.M."/>
            <person name="Foster-Nyarko E."/>
            <person name="Jarju S."/>
            <person name="Secka A."/>
            <person name="Antonio M."/>
            <person name="Oren A."/>
            <person name="Chaudhuri R.R."/>
            <person name="La Ragione R."/>
            <person name="Hildebrand F."/>
            <person name="Pallen M.J."/>
        </authorList>
    </citation>
    <scope>NUCLEOTIDE SEQUENCE</scope>
    <source>
        <strain evidence="8">CHK189-12415</strain>
    </source>
</reference>
<evidence type="ECO:0000313" key="9">
    <source>
        <dbReference type="Proteomes" id="UP000824241"/>
    </source>
</evidence>
<evidence type="ECO:0000313" key="8">
    <source>
        <dbReference type="EMBL" id="HIR61045.1"/>
    </source>
</evidence>
<dbReference type="Pfam" id="PF04542">
    <property type="entry name" value="Sigma70_r2"/>
    <property type="match status" value="1"/>
</dbReference>
<dbReference type="NCBIfam" id="TIGR02937">
    <property type="entry name" value="sigma70-ECF"/>
    <property type="match status" value="1"/>
</dbReference>
<evidence type="ECO:0000256" key="4">
    <source>
        <dbReference type="ARBA" id="ARBA00023125"/>
    </source>
</evidence>
<keyword evidence="3" id="KW-0731">Sigma factor</keyword>
<dbReference type="InterPro" id="IPR013324">
    <property type="entry name" value="RNA_pol_sigma_r3/r4-like"/>
</dbReference>
<dbReference type="Pfam" id="PF08281">
    <property type="entry name" value="Sigma70_r4_2"/>
    <property type="match status" value="1"/>
</dbReference>
<keyword evidence="4" id="KW-0238">DNA-binding</keyword>
<dbReference type="PANTHER" id="PTHR43133:SF8">
    <property type="entry name" value="RNA POLYMERASE SIGMA FACTOR HI_1459-RELATED"/>
    <property type="match status" value="1"/>
</dbReference>
<name>A0A9D1J520_9FIRM</name>
<feature type="domain" description="RNA polymerase sigma-70 region 2" evidence="6">
    <location>
        <begin position="24"/>
        <end position="92"/>
    </location>
</feature>
<dbReference type="GO" id="GO:0006352">
    <property type="term" value="P:DNA-templated transcription initiation"/>
    <property type="evidence" value="ECO:0007669"/>
    <property type="project" value="InterPro"/>
</dbReference>
<dbReference type="InterPro" id="IPR014284">
    <property type="entry name" value="RNA_pol_sigma-70_dom"/>
</dbReference>
<dbReference type="InterPro" id="IPR039425">
    <property type="entry name" value="RNA_pol_sigma-70-like"/>
</dbReference>
<dbReference type="InterPro" id="IPR036388">
    <property type="entry name" value="WH-like_DNA-bd_sf"/>
</dbReference>
<evidence type="ECO:0000259" key="7">
    <source>
        <dbReference type="Pfam" id="PF08281"/>
    </source>
</evidence>
<evidence type="ECO:0000256" key="1">
    <source>
        <dbReference type="ARBA" id="ARBA00010641"/>
    </source>
</evidence>
<keyword evidence="2" id="KW-0805">Transcription regulation</keyword>
<evidence type="ECO:0000259" key="6">
    <source>
        <dbReference type="Pfam" id="PF04542"/>
    </source>
</evidence>
<dbReference type="SUPFAM" id="SSF88659">
    <property type="entry name" value="Sigma3 and sigma4 domains of RNA polymerase sigma factors"/>
    <property type="match status" value="1"/>
</dbReference>
<evidence type="ECO:0000256" key="3">
    <source>
        <dbReference type="ARBA" id="ARBA00023082"/>
    </source>
</evidence>
<sequence length="187" mass="21320">MADAEDRELLRLLTDDPEAGVRGLMDRYGGILYRIAFRLLQSPEDAEEATADALAAAWREAGGLLEAEKPLLPWMIVAVRNRAVDRLRERGRKATLPLPEGECAPETRESDGEAVIASLVLELPEPDREIFLRRYYRMETAEEIGRAVQMTAHNVNVRLSRGRERLKKEYLKRMGKEKAYVREKSRG</sequence>
<organism evidence="8 9">
    <name type="scientific">Candidatus Faecivivens stercoravium</name>
    <dbReference type="NCBI Taxonomy" id="2840803"/>
    <lineage>
        <taxon>Bacteria</taxon>
        <taxon>Bacillati</taxon>
        <taxon>Bacillota</taxon>
        <taxon>Clostridia</taxon>
        <taxon>Eubacteriales</taxon>
        <taxon>Oscillospiraceae</taxon>
        <taxon>Oscillospiraceae incertae sedis</taxon>
        <taxon>Candidatus Faecivivens</taxon>
    </lineage>
</organism>
<dbReference type="Gene3D" id="1.10.10.10">
    <property type="entry name" value="Winged helix-like DNA-binding domain superfamily/Winged helix DNA-binding domain"/>
    <property type="match status" value="1"/>
</dbReference>
<comment type="caution">
    <text evidence="8">The sequence shown here is derived from an EMBL/GenBank/DDBJ whole genome shotgun (WGS) entry which is preliminary data.</text>
</comment>